<gene>
    <name evidence="2" type="ORF">SVIM_LOCUS431645</name>
</gene>
<evidence type="ECO:0000313" key="2">
    <source>
        <dbReference type="EMBL" id="VFU58947.1"/>
    </source>
</evidence>
<keyword evidence="1" id="KW-0732">Signal</keyword>
<sequence length="104" mass="11995">MLSFFYSHLLVWIAANTIRNCFSIERDLSRKINAVAYVRVHLLSISQNTIQIIAHVLAQGGKHSWLPDLKKPHRIELLVITCMYSSCKNNSDWLSLKLMDCTIH</sequence>
<evidence type="ECO:0008006" key="3">
    <source>
        <dbReference type="Google" id="ProtNLM"/>
    </source>
</evidence>
<reference evidence="2" key="1">
    <citation type="submission" date="2019-03" db="EMBL/GenBank/DDBJ databases">
        <authorList>
            <person name="Mank J."/>
            <person name="Almeida P."/>
        </authorList>
    </citation>
    <scope>NUCLEOTIDE SEQUENCE</scope>
    <source>
        <strain evidence="2">78183</strain>
    </source>
</reference>
<dbReference type="EMBL" id="CAADRP010002007">
    <property type="protein sequence ID" value="VFU58947.1"/>
    <property type="molecule type" value="Genomic_DNA"/>
</dbReference>
<protein>
    <recommendedName>
        <fullName evidence="3">Secreted protein</fullName>
    </recommendedName>
</protein>
<evidence type="ECO:0000256" key="1">
    <source>
        <dbReference type="SAM" id="SignalP"/>
    </source>
</evidence>
<name>A0A6N2NCN4_SALVM</name>
<feature type="chain" id="PRO_5026706389" description="Secreted protein" evidence="1">
    <location>
        <begin position="24"/>
        <end position="104"/>
    </location>
</feature>
<accession>A0A6N2NCN4</accession>
<feature type="signal peptide" evidence="1">
    <location>
        <begin position="1"/>
        <end position="23"/>
    </location>
</feature>
<proteinExistence type="predicted"/>
<organism evidence="2">
    <name type="scientific">Salix viminalis</name>
    <name type="common">Common osier</name>
    <name type="synonym">Basket willow</name>
    <dbReference type="NCBI Taxonomy" id="40686"/>
    <lineage>
        <taxon>Eukaryota</taxon>
        <taxon>Viridiplantae</taxon>
        <taxon>Streptophyta</taxon>
        <taxon>Embryophyta</taxon>
        <taxon>Tracheophyta</taxon>
        <taxon>Spermatophyta</taxon>
        <taxon>Magnoliopsida</taxon>
        <taxon>eudicotyledons</taxon>
        <taxon>Gunneridae</taxon>
        <taxon>Pentapetalae</taxon>
        <taxon>rosids</taxon>
        <taxon>fabids</taxon>
        <taxon>Malpighiales</taxon>
        <taxon>Salicaceae</taxon>
        <taxon>Saliceae</taxon>
        <taxon>Salix</taxon>
    </lineage>
</organism>
<dbReference type="AlphaFoldDB" id="A0A6N2NCN4"/>